<name>A0ABS1DTF6_RUBGE</name>
<reference evidence="6" key="1">
    <citation type="submission" date="2017-08" db="EMBL/GenBank/DDBJ databases">
        <authorList>
            <person name="Imhoff J.F."/>
            <person name="Rahn T."/>
            <person name="Kuenzel S."/>
            <person name="Neulinger S.C."/>
        </authorList>
    </citation>
    <scope>NUCLEOTIDE SEQUENCE</scope>
    <source>
        <strain evidence="6">IM 151</strain>
    </source>
</reference>
<comment type="caution">
    <text evidence="6">The sequence shown here is derived from an EMBL/GenBank/DDBJ whole genome shotgun (WGS) entry which is preliminary data.</text>
</comment>
<evidence type="ECO:0000259" key="5">
    <source>
        <dbReference type="PROSITE" id="PS50977"/>
    </source>
</evidence>
<evidence type="ECO:0000256" key="2">
    <source>
        <dbReference type="ARBA" id="ARBA00023125"/>
    </source>
</evidence>
<dbReference type="Proteomes" id="UP001041814">
    <property type="component" value="Unassembled WGS sequence"/>
</dbReference>
<dbReference type="EMBL" id="NRRU01000026">
    <property type="protein sequence ID" value="MBK1712885.1"/>
    <property type="molecule type" value="Genomic_DNA"/>
</dbReference>
<dbReference type="RefSeq" id="WP_200378422.1">
    <property type="nucleotide sequence ID" value="NZ_NRRU01000026.1"/>
</dbReference>
<accession>A0ABS1DTF6</accession>
<dbReference type="Gene3D" id="1.10.357.10">
    <property type="entry name" value="Tetracycline Repressor, domain 2"/>
    <property type="match status" value="1"/>
</dbReference>
<keyword evidence="3" id="KW-0804">Transcription</keyword>
<dbReference type="Pfam" id="PF16859">
    <property type="entry name" value="TetR_C_11"/>
    <property type="match status" value="1"/>
</dbReference>
<keyword evidence="1" id="KW-0805">Transcription regulation</keyword>
<dbReference type="InterPro" id="IPR050109">
    <property type="entry name" value="HTH-type_TetR-like_transc_reg"/>
</dbReference>
<dbReference type="InterPro" id="IPR011075">
    <property type="entry name" value="TetR_C"/>
</dbReference>
<dbReference type="PANTHER" id="PTHR30055:SF234">
    <property type="entry name" value="HTH-TYPE TRANSCRIPTIONAL REGULATOR BETI"/>
    <property type="match status" value="1"/>
</dbReference>
<dbReference type="SUPFAM" id="SSF46689">
    <property type="entry name" value="Homeodomain-like"/>
    <property type="match status" value="1"/>
</dbReference>
<organism evidence="6 7">
    <name type="scientific">Rubrivivax gelatinosus</name>
    <name type="common">Rhodocyclus gelatinosus</name>
    <name type="synonym">Rhodopseudomonas gelatinosa</name>
    <dbReference type="NCBI Taxonomy" id="28068"/>
    <lineage>
        <taxon>Bacteria</taxon>
        <taxon>Pseudomonadati</taxon>
        <taxon>Pseudomonadota</taxon>
        <taxon>Betaproteobacteria</taxon>
        <taxon>Burkholderiales</taxon>
        <taxon>Sphaerotilaceae</taxon>
        <taxon>Rubrivivax</taxon>
    </lineage>
</organism>
<sequence>MTEKSLEPKPPRRRRKEARPQELLAAALALFVEKGYAATHSDEVARRAGVSKGTLYLYYPSKDELFKAVVRATLSNLIAEAAQLAEQHQGTTAELLLQIGGIWWERIGSRPAAGLHRVLLAELPHFPELQRFYADEVVAPADQLFTRALQRGIDRGEFRPVPLDEACYALIAPLLLRALDNGTLWAPPSTMPPERLLATQIDILLRGIERRDGPAPEQAGRRGAA</sequence>
<dbReference type="Pfam" id="PF00440">
    <property type="entry name" value="TetR_N"/>
    <property type="match status" value="1"/>
</dbReference>
<keyword evidence="2 4" id="KW-0238">DNA-binding</keyword>
<dbReference type="SUPFAM" id="SSF48498">
    <property type="entry name" value="Tetracyclin repressor-like, C-terminal domain"/>
    <property type="match status" value="1"/>
</dbReference>
<dbReference type="PANTHER" id="PTHR30055">
    <property type="entry name" value="HTH-TYPE TRANSCRIPTIONAL REGULATOR RUTR"/>
    <property type="match status" value="1"/>
</dbReference>
<evidence type="ECO:0000256" key="3">
    <source>
        <dbReference type="ARBA" id="ARBA00023163"/>
    </source>
</evidence>
<dbReference type="InterPro" id="IPR009057">
    <property type="entry name" value="Homeodomain-like_sf"/>
</dbReference>
<dbReference type="PROSITE" id="PS50977">
    <property type="entry name" value="HTH_TETR_2"/>
    <property type="match status" value="1"/>
</dbReference>
<dbReference type="InterPro" id="IPR001647">
    <property type="entry name" value="HTH_TetR"/>
</dbReference>
<evidence type="ECO:0000256" key="1">
    <source>
        <dbReference type="ARBA" id="ARBA00023015"/>
    </source>
</evidence>
<dbReference type="InterPro" id="IPR036271">
    <property type="entry name" value="Tet_transcr_reg_TetR-rel_C_sf"/>
</dbReference>
<evidence type="ECO:0000313" key="7">
    <source>
        <dbReference type="Proteomes" id="UP001041814"/>
    </source>
</evidence>
<evidence type="ECO:0000256" key="4">
    <source>
        <dbReference type="PROSITE-ProRule" id="PRU00335"/>
    </source>
</evidence>
<reference evidence="6" key="2">
    <citation type="journal article" date="2020" name="Microorganisms">
        <title>Osmotic Adaptation and Compatible Solute Biosynthesis of Phototrophic Bacteria as Revealed from Genome Analyses.</title>
        <authorList>
            <person name="Imhoff J.F."/>
            <person name="Rahn T."/>
            <person name="Kunzel S."/>
            <person name="Keller A."/>
            <person name="Neulinger S.C."/>
        </authorList>
    </citation>
    <scope>NUCLEOTIDE SEQUENCE</scope>
    <source>
        <strain evidence="6">IM 151</strain>
    </source>
</reference>
<dbReference type="PRINTS" id="PR00455">
    <property type="entry name" value="HTHTETR"/>
</dbReference>
<feature type="DNA-binding region" description="H-T-H motif" evidence="4">
    <location>
        <begin position="40"/>
        <end position="59"/>
    </location>
</feature>
<evidence type="ECO:0000313" key="6">
    <source>
        <dbReference type="EMBL" id="MBK1712885.1"/>
    </source>
</evidence>
<gene>
    <name evidence="6" type="ORF">CKO43_08845</name>
</gene>
<proteinExistence type="predicted"/>
<protein>
    <submittedName>
        <fullName evidence="6">TetR family transcriptional regulator</fullName>
    </submittedName>
</protein>
<keyword evidence="7" id="KW-1185">Reference proteome</keyword>
<feature type="domain" description="HTH tetR-type" evidence="5">
    <location>
        <begin position="17"/>
        <end position="77"/>
    </location>
</feature>